<evidence type="ECO:0000313" key="2">
    <source>
        <dbReference type="Proteomes" id="UP000579945"/>
    </source>
</evidence>
<keyword evidence="2" id="KW-1185">Reference proteome</keyword>
<organism evidence="1 2">
    <name type="scientific">Nonomuraea dietziae</name>
    <dbReference type="NCBI Taxonomy" id="65515"/>
    <lineage>
        <taxon>Bacteria</taxon>
        <taxon>Bacillati</taxon>
        <taxon>Actinomycetota</taxon>
        <taxon>Actinomycetes</taxon>
        <taxon>Streptosporangiales</taxon>
        <taxon>Streptosporangiaceae</taxon>
        <taxon>Nonomuraea</taxon>
    </lineage>
</organism>
<accession>A0A7W5Y9P3</accession>
<protein>
    <submittedName>
        <fullName evidence="1">Uncharacterized protein</fullName>
    </submittedName>
</protein>
<name>A0A7W5Y9P3_9ACTN</name>
<proteinExistence type="predicted"/>
<gene>
    <name evidence="1" type="ORF">FHR33_005541</name>
</gene>
<sequence>MLSSPATIRAAEDLGDRTQKYGGMPPYHDDLVFVGE</sequence>
<dbReference type="EMBL" id="JACIBV010000001">
    <property type="protein sequence ID" value="MBB3729681.1"/>
    <property type="molecule type" value="Genomic_DNA"/>
</dbReference>
<evidence type="ECO:0000313" key="1">
    <source>
        <dbReference type="EMBL" id="MBB3729681.1"/>
    </source>
</evidence>
<dbReference type="AlphaFoldDB" id="A0A7W5Y9P3"/>
<reference evidence="1 2" key="1">
    <citation type="submission" date="2020-08" db="EMBL/GenBank/DDBJ databases">
        <title>Sequencing the genomes of 1000 actinobacteria strains.</title>
        <authorList>
            <person name="Klenk H.-P."/>
        </authorList>
    </citation>
    <scope>NUCLEOTIDE SEQUENCE [LARGE SCALE GENOMIC DNA]</scope>
    <source>
        <strain evidence="1 2">DSM 44320</strain>
    </source>
</reference>
<dbReference type="Proteomes" id="UP000579945">
    <property type="component" value="Unassembled WGS sequence"/>
</dbReference>
<comment type="caution">
    <text evidence="1">The sequence shown here is derived from an EMBL/GenBank/DDBJ whole genome shotgun (WGS) entry which is preliminary data.</text>
</comment>